<dbReference type="AlphaFoldDB" id="U2E1A8"/>
<name>U2E1A8_9EURY</name>
<comment type="caution">
    <text evidence="2">The sequence shown here is derived from an EMBL/GenBank/DDBJ whole genome shotgun (WGS) entry which is preliminary data.</text>
</comment>
<dbReference type="RefSeq" id="WP_008525913.1">
    <property type="nucleotide sequence ID" value="NC_021921.1"/>
</dbReference>
<gene>
    <name evidence="2" type="ORF">HLRTI_002179</name>
</gene>
<organism evidence="2 3">
    <name type="scientific">Halorhabdus tiamatea SARL4B</name>
    <dbReference type="NCBI Taxonomy" id="1033806"/>
    <lineage>
        <taxon>Archaea</taxon>
        <taxon>Methanobacteriati</taxon>
        <taxon>Methanobacteriota</taxon>
        <taxon>Stenosarchaea group</taxon>
        <taxon>Halobacteria</taxon>
        <taxon>Halobacteriales</taxon>
        <taxon>Haloarculaceae</taxon>
        <taxon>Halorhabdus</taxon>
    </lineage>
</organism>
<protein>
    <submittedName>
        <fullName evidence="2">Uncharacterized protein</fullName>
    </submittedName>
</protein>
<dbReference type="GeneID" id="25120764"/>
<dbReference type="eggNOG" id="arCOG08152">
    <property type="taxonomic scope" value="Archaea"/>
</dbReference>
<sequence length="193" mass="20332">MNRRQFLAGAGFALSGPVSGCLGEDGIPDRTTTGDGKGDSPTEPDGGSDTPVLTGYNVSDQSVTVDLNDWRYEPGGVLLGSQDVALHYFGDTTAETFVEETDFEGGERLLYVRAVARQTCYELRLNGEPQMTDDVVSVSVGINRTSPADEPCGDAMTPVATLMQLSFDPAGPPADVVTVVAGEADALRLEVEP</sequence>
<feature type="region of interest" description="Disordered" evidence="1">
    <location>
        <begin position="23"/>
        <end position="56"/>
    </location>
</feature>
<dbReference type="EMBL" id="AFNT02000025">
    <property type="protein sequence ID" value="ERJ05791.1"/>
    <property type="molecule type" value="Genomic_DNA"/>
</dbReference>
<reference evidence="2 3" key="2">
    <citation type="journal article" date="2013" name="PLoS ONE">
        <title>INDIGO - INtegrated Data Warehouse of MIcrobial GenOmes with Examples from the Red Sea Extremophiles.</title>
        <authorList>
            <person name="Alam I."/>
            <person name="Antunes A."/>
            <person name="Kamau A.A."/>
            <person name="Ba Alawi W."/>
            <person name="Kalkatawi M."/>
            <person name="Stingl U."/>
            <person name="Bajic V.B."/>
        </authorList>
    </citation>
    <scope>NUCLEOTIDE SEQUENCE [LARGE SCALE GENOMIC DNA]</scope>
    <source>
        <strain evidence="2 3">SARL4B</strain>
    </source>
</reference>
<proteinExistence type="predicted"/>
<reference evidence="2 3" key="1">
    <citation type="journal article" date="2011" name="J. Bacteriol.">
        <title>Genome sequence of Halorhabdus tiamatea, the first archaeon isolated from a deep-sea anoxic brine lake.</title>
        <authorList>
            <person name="Antunes A."/>
            <person name="Alam I."/>
            <person name="Bajic V.B."/>
            <person name="Stingl U."/>
        </authorList>
    </citation>
    <scope>NUCLEOTIDE SEQUENCE [LARGE SCALE GENOMIC DNA]</scope>
    <source>
        <strain evidence="2 3">SARL4B</strain>
    </source>
</reference>
<evidence type="ECO:0000256" key="1">
    <source>
        <dbReference type="SAM" id="MobiDB-lite"/>
    </source>
</evidence>
<dbReference type="Proteomes" id="UP000003861">
    <property type="component" value="Unassembled WGS sequence"/>
</dbReference>
<evidence type="ECO:0000313" key="3">
    <source>
        <dbReference type="Proteomes" id="UP000003861"/>
    </source>
</evidence>
<evidence type="ECO:0000313" key="2">
    <source>
        <dbReference type="EMBL" id="ERJ05791.1"/>
    </source>
</evidence>
<accession>U2E1A8</accession>
<dbReference type="OrthoDB" id="380763at2157"/>